<proteinExistence type="predicted"/>
<dbReference type="RefSeq" id="WP_005876108.1">
    <property type="nucleotide sequence ID" value="NZ_CABMNL010000001.1"/>
</dbReference>
<evidence type="ECO:0000313" key="2">
    <source>
        <dbReference type="EMBL" id="EEO27205.1"/>
    </source>
</evidence>
<dbReference type="EMBL" id="ACDP02000029">
    <property type="protein sequence ID" value="EEO27205.1"/>
    <property type="molecule type" value="Genomic_DNA"/>
</dbReference>
<dbReference type="Gene3D" id="3.40.50.10190">
    <property type="entry name" value="BRCT domain"/>
    <property type="match status" value="1"/>
</dbReference>
<dbReference type="eggNOG" id="ENOG5033AB4">
    <property type="taxonomic scope" value="Bacteria"/>
</dbReference>
<dbReference type="SMART" id="SM00292">
    <property type="entry name" value="BRCT"/>
    <property type="match status" value="1"/>
</dbReference>
<sequence length="221" mass="25197">MSKDDNASYMIRFTYEDSEGDVSERVVKFRRVEPHENGYLYLTGFCHQAWQIRTFRVDRIIDTITDLETGEIIELEEWLKRVLDNPSLYVTSQGSAPKNKPPAEEISPDNASEYAEFFVRKRKSRKPVSTQKKTFFGRPVQSGKGVLFTGFKAADRAELEAMVPQIGWHVRKSVSQTVDIVVAGYNAGPKKVQQAIDLGIQVVSEKVFREMCSMSDVDENF</sequence>
<dbReference type="InterPro" id="IPR026881">
    <property type="entry name" value="WYL_dom"/>
</dbReference>
<organism evidence="2 3">
    <name type="scientific">Oxalobacter paraformigenes</name>
    <dbReference type="NCBI Taxonomy" id="556268"/>
    <lineage>
        <taxon>Bacteria</taxon>
        <taxon>Pseudomonadati</taxon>
        <taxon>Pseudomonadota</taxon>
        <taxon>Betaproteobacteria</taxon>
        <taxon>Burkholderiales</taxon>
        <taxon>Oxalobacteraceae</taxon>
        <taxon>Oxalobacter</taxon>
    </lineage>
</organism>
<dbReference type="HOGENOM" id="CLU_1249596_0_0_4"/>
<dbReference type="Proteomes" id="UP000003973">
    <property type="component" value="Unassembled WGS sequence"/>
</dbReference>
<dbReference type="InterPro" id="IPR001357">
    <property type="entry name" value="BRCT_dom"/>
</dbReference>
<reference evidence="2" key="1">
    <citation type="submission" date="2011-10" db="EMBL/GenBank/DDBJ databases">
        <title>The Genome Sequence of Oxalobacter formigenes HOxBLS.</title>
        <authorList>
            <consortium name="The Broad Institute Genome Sequencing Platform"/>
            <person name="Earl A."/>
            <person name="Ward D."/>
            <person name="Feldgarden M."/>
            <person name="Gevers D."/>
            <person name="Allison M.J."/>
            <person name="Humphrey S."/>
            <person name="Young S.K."/>
            <person name="Zeng Q."/>
            <person name="Gargeya S."/>
            <person name="Fitzgerald M."/>
            <person name="Haas B."/>
            <person name="Abouelleil A."/>
            <person name="Alvarado L."/>
            <person name="Arachchi H.M."/>
            <person name="Berlin A."/>
            <person name="Brown A."/>
            <person name="Chapman S.B."/>
            <person name="Chen Z."/>
            <person name="Dunbar C."/>
            <person name="Freedman E."/>
            <person name="Gearin G."/>
            <person name="Goldberg J."/>
            <person name="Griggs A."/>
            <person name="Gujja S."/>
            <person name="Heiman D."/>
            <person name="Howarth C."/>
            <person name="Larson L."/>
            <person name="Lui A."/>
            <person name="MacDonald P.J.P."/>
            <person name="Montmayeur A."/>
            <person name="Murphy C."/>
            <person name="Neiman D."/>
            <person name="Pearson M."/>
            <person name="Priest M."/>
            <person name="Roberts A."/>
            <person name="Saif S."/>
            <person name="Shea T."/>
            <person name="Shenoy N."/>
            <person name="Sisk P."/>
            <person name="Stolte C."/>
            <person name="Sykes S."/>
            <person name="Wortman J."/>
            <person name="Nusbaum C."/>
            <person name="Birren B."/>
        </authorList>
    </citation>
    <scope>NUCLEOTIDE SEQUENCE [LARGE SCALE GENOMIC DNA]</scope>
    <source>
        <strain evidence="2">HOxBLS</strain>
    </source>
</reference>
<protein>
    <recommendedName>
        <fullName evidence="1">BRCT domain-containing protein</fullName>
    </recommendedName>
</protein>
<evidence type="ECO:0000259" key="1">
    <source>
        <dbReference type="SMART" id="SM00292"/>
    </source>
</evidence>
<keyword evidence="3" id="KW-1185">Reference proteome</keyword>
<dbReference type="Pfam" id="PF00533">
    <property type="entry name" value="BRCT"/>
    <property type="match status" value="1"/>
</dbReference>
<comment type="caution">
    <text evidence="2">The sequence shown here is derived from an EMBL/GenBank/DDBJ whole genome shotgun (WGS) entry which is preliminary data.</text>
</comment>
<dbReference type="InterPro" id="IPR036420">
    <property type="entry name" value="BRCT_dom_sf"/>
</dbReference>
<dbReference type="AlphaFoldDB" id="C3X1W9"/>
<dbReference type="PROSITE" id="PS52050">
    <property type="entry name" value="WYL"/>
    <property type="match status" value="1"/>
</dbReference>
<feature type="domain" description="BRCT" evidence="1">
    <location>
        <begin position="138"/>
        <end position="215"/>
    </location>
</feature>
<accession>C3X1W9</accession>
<name>C3X1W9_9BURK</name>
<dbReference type="Pfam" id="PF13280">
    <property type="entry name" value="WYL"/>
    <property type="match status" value="1"/>
</dbReference>
<dbReference type="CDD" id="cd17748">
    <property type="entry name" value="BRCT_DNA_ligase_like"/>
    <property type="match status" value="1"/>
</dbReference>
<evidence type="ECO:0000313" key="3">
    <source>
        <dbReference type="Proteomes" id="UP000003973"/>
    </source>
</evidence>
<gene>
    <name evidence="2" type="ORF">OFAG_00358</name>
</gene>
<dbReference type="SUPFAM" id="SSF52113">
    <property type="entry name" value="BRCT domain"/>
    <property type="match status" value="1"/>
</dbReference>